<reference evidence="4" key="2">
    <citation type="submission" date="2020-05" db="UniProtKB">
        <authorList>
            <consortium name="EnsemblMetazoa"/>
        </authorList>
    </citation>
    <scope>IDENTIFICATION</scope>
    <source>
        <strain evidence="4">ACHKN1017</strain>
    </source>
</reference>
<feature type="region of interest" description="Disordered" evidence="2">
    <location>
        <begin position="269"/>
        <end position="308"/>
    </location>
</feature>
<feature type="domain" description="Rubicon Homology" evidence="3">
    <location>
        <begin position="436"/>
        <end position="642"/>
    </location>
</feature>
<dbReference type="SMART" id="SM01175">
    <property type="entry name" value="DUF4206"/>
    <property type="match status" value="1"/>
</dbReference>
<dbReference type="PANTHER" id="PTHR45971">
    <property type="entry name" value="PHOX (PX) DOMAIN-CONTAINING PROTEIN"/>
    <property type="match status" value="1"/>
</dbReference>
<dbReference type="Proteomes" id="UP000075881">
    <property type="component" value="Unassembled WGS sequence"/>
</dbReference>
<feature type="compositionally biased region" description="Polar residues" evidence="2">
    <location>
        <begin position="277"/>
        <end position="295"/>
    </location>
</feature>
<feature type="region of interest" description="Disordered" evidence="2">
    <location>
        <begin position="116"/>
        <end position="145"/>
    </location>
</feature>
<reference evidence="5" key="1">
    <citation type="submission" date="2013-03" db="EMBL/GenBank/DDBJ databases">
        <title>The Genome Sequence of Anopheles christyi ACHKN1017.</title>
        <authorList>
            <consortium name="The Broad Institute Genomics Platform"/>
            <person name="Neafsey D.E."/>
            <person name="Besansky N."/>
            <person name="Walker B."/>
            <person name="Young S.K."/>
            <person name="Zeng Q."/>
            <person name="Gargeya S."/>
            <person name="Fitzgerald M."/>
            <person name="Haas B."/>
            <person name="Abouelleil A."/>
            <person name="Allen A.W."/>
            <person name="Alvarado L."/>
            <person name="Arachchi H.M."/>
            <person name="Berlin A.M."/>
            <person name="Chapman S.B."/>
            <person name="Gainer-Dewar J."/>
            <person name="Goldberg J."/>
            <person name="Griggs A."/>
            <person name="Gujja S."/>
            <person name="Hansen M."/>
            <person name="Howarth C."/>
            <person name="Imamovic A."/>
            <person name="Ireland A."/>
            <person name="Larimer J."/>
            <person name="McCowan C."/>
            <person name="Murphy C."/>
            <person name="Pearson M."/>
            <person name="Poon T.W."/>
            <person name="Priest M."/>
            <person name="Roberts A."/>
            <person name="Saif S."/>
            <person name="Shea T."/>
            <person name="Sisk P."/>
            <person name="Sykes S."/>
            <person name="Wortman J."/>
            <person name="Nusbaum C."/>
            <person name="Birren B."/>
        </authorList>
    </citation>
    <scope>NUCLEOTIDE SEQUENCE [LARGE SCALE GENOMIC DNA]</scope>
    <source>
        <strain evidence="5">ACHKN1017</strain>
    </source>
</reference>
<evidence type="ECO:0000256" key="2">
    <source>
        <dbReference type="SAM" id="MobiDB-lite"/>
    </source>
</evidence>
<keyword evidence="1" id="KW-0072">Autophagy</keyword>
<dbReference type="Pfam" id="PF13901">
    <property type="entry name" value="RH_dom"/>
    <property type="match status" value="1"/>
</dbReference>
<proteinExistence type="predicted"/>
<dbReference type="InterPro" id="IPR025258">
    <property type="entry name" value="RH_dom"/>
</dbReference>
<dbReference type="PANTHER" id="PTHR45971:SF1">
    <property type="entry name" value="RUBICON, ISOFORM A"/>
    <property type="match status" value="1"/>
</dbReference>
<organism evidence="4 5">
    <name type="scientific">Anopheles christyi</name>
    <dbReference type="NCBI Taxonomy" id="43041"/>
    <lineage>
        <taxon>Eukaryota</taxon>
        <taxon>Metazoa</taxon>
        <taxon>Ecdysozoa</taxon>
        <taxon>Arthropoda</taxon>
        <taxon>Hexapoda</taxon>
        <taxon>Insecta</taxon>
        <taxon>Pterygota</taxon>
        <taxon>Neoptera</taxon>
        <taxon>Endopterygota</taxon>
        <taxon>Diptera</taxon>
        <taxon>Nematocera</taxon>
        <taxon>Culicoidea</taxon>
        <taxon>Culicidae</taxon>
        <taxon>Anophelinae</taxon>
        <taxon>Anopheles</taxon>
    </lineage>
</organism>
<dbReference type="GO" id="GO:0006914">
    <property type="term" value="P:autophagy"/>
    <property type="evidence" value="ECO:0007669"/>
    <property type="project" value="UniProtKB-KW"/>
</dbReference>
<protein>
    <submittedName>
        <fullName evidence="4">DUF4206 domain-containing protein</fullName>
    </submittedName>
</protein>
<accession>A0A182K5P9</accession>
<dbReference type="STRING" id="43041.A0A182K5P9"/>
<evidence type="ECO:0000259" key="3">
    <source>
        <dbReference type="SMART" id="SM01175"/>
    </source>
</evidence>
<keyword evidence="5" id="KW-1185">Reference proteome</keyword>
<evidence type="ECO:0000313" key="5">
    <source>
        <dbReference type="Proteomes" id="UP000075881"/>
    </source>
</evidence>
<dbReference type="Pfam" id="PF21054">
    <property type="entry name" value="RUBC_PIKBD"/>
    <property type="match status" value="2"/>
</dbReference>
<evidence type="ECO:0000256" key="1">
    <source>
        <dbReference type="ARBA" id="ARBA00023006"/>
    </source>
</evidence>
<evidence type="ECO:0000313" key="4">
    <source>
        <dbReference type="EnsemblMetazoa" id="ACHR006084-PA"/>
    </source>
</evidence>
<dbReference type="VEuPathDB" id="VectorBase:ACHR006084"/>
<sequence>NDGNLAKQRKQQWTQYCEQLSEFSEHHGSSTMSDRQNGVSVVTLRHRSLSSDRLEGADVERIGQFVSKRCPSAPNLVDHESEMAFVIHRCSSGSNSGSSNSGSKRIPPFNYYDCTNPPPATTTTTPTTAAPKATRPPRVSPATVTPPTTCPVEYVDVLQVTPPAKQRTVPIGFLDDLVPQKGRRLRKHFNELEPFDGQCRFWTDSPLERIHPEQGCIPILKAVYFSRNNNDLDKENAHFKLAEALISTFELLKWKSCLNRAPSGLSHLDWETPIGSDGSSGSSTNQRESMKTANQHTDRDTGSADESCEAIEAKESIYDERTYSAEEIAISLLGKFHDKQLPSACDFLWLVSEQDAPQKLLPIPSGGVIDPDETHAHAHDAGTLIRGTQEWAPPRPQVIFTYKPPPLERRAQIQRQGNRCEGCGIKVHPAYLSRYRYCHYTGKYNCSGCHKNQMAIIPARVIQRWDFTVLPVSVFAYRVLGDIWSTPLYRVNHLYPDLYSNVKSLRTARQARVNVKYVKDFIMNCRHSESTRRCFQEVPEYFTSDFDMWSMADFLSVKSGALLRLLHSIISRCECHILACELCLGRGFVCEKCIVGRRQEPRVLFPWQPHVVRCEQCGTRYHEACWRRDRSCEKCTRMQRRRCATGGESAEKR</sequence>
<dbReference type="InterPro" id="IPR052428">
    <property type="entry name" value="Autophagy_HostDef_Reg"/>
</dbReference>
<dbReference type="GO" id="GO:1901981">
    <property type="term" value="F:phosphatidylinositol phosphate binding"/>
    <property type="evidence" value="ECO:0007669"/>
    <property type="project" value="TreeGrafter"/>
</dbReference>
<name>A0A182K5P9_9DIPT</name>
<dbReference type="AlphaFoldDB" id="A0A182K5P9"/>
<dbReference type="EnsemblMetazoa" id="ACHR006084-RA">
    <property type="protein sequence ID" value="ACHR006084-PA"/>
    <property type="gene ID" value="ACHR006084"/>
</dbReference>
<feature type="compositionally biased region" description="Low complexity" evidence="2">
    <location>
        <begin position="121"/>
        <end position="145"/>
    </location>
</feature>
<dbReference type="InterPro" id="IPR048569">
    <property type="entry name" value="RUBC_PIKBD"/>
</dbReference>